<dbReference type="Gene3D" id="3.90.320.10">
    <property type="match status" value="1"/>
</dbReference>
<dbReference type="AlphaFoldDB" id="A0A6H1ZFR8"/>
<sequence length="188" mass="21833">MAKNPKNYISYSQLISWEKGKYYEEYILGVRRESVEMDFGKKIADGLESGSNEKDVEFFRMWIPEVAEREKEITETIEGLPIKIKMDGFDEKPLKVSEYKTGKTPWTQGKVDKADQLTIYSMVVWHKYKKYPELTLIWVPTKNDGEDIALTGELPKSFQTTRSVGDYGAILKRLKTAWVGINKLYKEI</sequence>
<dbReference type="EMBL" id="MT144007">
    <property type="protein sequence ID" value="QJA46309.1"/>
    <property type="molecule type" value="Genomic_DNA"/>
</dbReference>
<organism evidence="1">
    <name type="scientific">viral metagenome</name>
    <dbReference type="NCBI Taxonomy" id="1070528"/>
    <lineage>
        <taxon>unclassified sequences</taxon>
        <taxon>metagenomes</taxon>
        <taxon>organismal metagenomes</taxon>
    </lineage>
</organism>
<gene>
    <name evidence="1" type="ORF">TM448A00373_0016</name>
</gene>
<evidence type="ECO:0008006" key="2">
    <source>
        <dbReference type="Google" id="ProtNLM"/>
    </source>
</evidence>
<name>A0A6H1ZFR8_9ZZZZ</name>
<reference evidence="1" key="1">
    <citation type="submission" date="2020-03" db="EMBL/GenBank/DDBJ databases">
        <title>The deep terrestrial virosphere.</title>
        <authorList>
            <person name="Holmfeldt K."/>
            <person name="Nilsson E."/>
            <person name="Simone D."/>
            <person name="Lopez-Fernandez M."/>
            <person name="Wu X."/>
            <person name="de Brujin I."/>
            <person name="Lundin D."/>
            <person name="Andersson A."/>
            <person name="Bertilsson S."/>
            <person name="Dopson M."/>
        </authorList>
    </citation>
    <scope>NUCLEOTIDE SEQUENCE</scope>
    <source>
        <strain evidence="1">TM448A00373</strain>
    </source>
</reference>
<accession>A0A6H1ZFR8</accession>
<proteinExistence type="predicted"/>
<protein>
    <recommendedName>
        <fullName evidence="2">PD-(D/E)XK endonuclease-like domain-containing protein</fullName>
    </recommendedName>
</protein>
<evidence type="ECO:0000313" key="1">
    <source>
        <dbReference type="EMBL" id="QJA46309.1"/>
    </source>
</evidence>
<dbReference type="InterPro" id="IPR011604">
    <property type="entry name" value="PDDEXK-like_dom_sf"/>
</dbReference>